<name>A0ABX5VSY8_9MICO</name>
<dbReference type="InterPro" id="IPR050727">
    <property type="entry name" value="GH43_arabinanases"/>
</dbReference>
<feature type="domain" description="Atrophied bacterial Ig" evidence="7">
    <location>
        <begin position="298"/>
        <end position="377"/>
    </location>
</feature>
<evidence type="ECO:0000313" key="8">
    <source>
        <dbReference type="EMBL" id="QDB80324.1"/>
    </source>
</evidence>
<evidence type="ECO:0000256" key="5">
    <source>
        <dbReference type="SAM" id="MobiDB-lite"/>
    </source>
</evidence>
<dbReference type="EMBL" id="CP040899">
    <property type="protein sequence ID" value="QDB80324.1"/>
    <property type="molecule type" value="Genomic_DNA"/>
</dbReference>
<dbReference type="InterPro" id="IPR006311">
    <property type="entry name" value="TAT_signal"/>
</dbReference>
<feature type="domain" description="Atrophied bacterial Ig" evidence="7">
    <location>
        <begin position="388"/>
        <end position="467"/>
    </location>
</feature>
<dbReference type="Pfam" id="PF13385">
    <property type="entry name" value="Laminin_G_3"/>
    <property type="match status" value="1"/>
</dbReference>
<dbReference type="Proteomes" id="UP000313948">
    <property type="component" value="Chromosome"/>
</dbReference>
<dbReference type="PANTHER" id="PTHR43301:SF3">
    <property type="entry name" value="ARABINAN ENDO-1,5-ALPHA-L-ARABINOSIDASE A-RELATED"/>
    <property type="match status" value="1"/>
</dbReference>
<dbReference type="Pfam" id="PF04616">
    <property type="entry name" value="Glyco_hydro_43"/>
    <property type="match status" value="2"/>
</dbReference>
<evidence type="ECO:0000256" key="2">
    <source>
        <dbReference type="ARBA" id="ARBA00009865"/>
    </source>
</evidence>
<evidence type="ECO:0000259" key="7">
    <source>
        <dbReference type="Pfam" id="PF20578"/>
    </source>
</evidence>
<organism evidence="8 9">
    <name type="scientific">Georgenia wutianyii</name>
    <dbReference type="NCBI Taxonomy" id="2585135"/>
    <lineage>
        <taxon>Bacteria</taxon>
        <taxon>Bacillati</taxon>
        <taxon>Actinomycetota</taxon>
        <taxon>Actinomycetes</taxon>
        <taxon>Micrococcales</taxon>
        <taxon>Bogoriellaceae</taxon>
        <taxon>Georgenia</taxon>
    </lineage>
</organism>
<dbReference type="InterPro" id="IPR046780">
    <property type="entry name" value="aBig_2"/>
</dbReference>
<dbReference type="InterPro" id="IPR023296">
    <property type="entry name" value="Glyco_hydro_beta-prop_sf"/>
</dbReference>
<keyword evidence="9" id="KW-1185">Reference proteome</keyword>
<feature type="domain" description="Atrophied bacterial Ig" evidence="7">
    <location>
        <begin position="801"/>
        <end position="882"/>
    </location>
</feature>
<feature type="compositionally biased region" description="Basic and acidic residues" evidence="5">
    <location>
        <begin position="18"/>
        <end position="27"/>
    </location>
</feature>
<comment type="pathway">
    <text evidence="1">Glycan metabolism; L-arabinan degradation.</text>
</comment>
<evidence type="ECO:0008006" key="10">
    <source>
        <dbReference type="Google" id="ProtNLM"/>
    </source>
</evidence>
<dbReference type="InterPro" id="IPR006710">
    <property type="entry name" value="Glyco_hydro_43"/>
</dbReference>
<sequence>MAPIRDARPRALVPGEARAPRRPERSRTTRRRATTRVLQKEGQAMRRRRLVAAVATAALGAGMLAAVPAATAAEPSADGLVLHYPLTGEGGTTAQDASGNGRDGQIVGGAELGAGGVTLDGSDDHVVLPDNITAGLDAITVSMDVLLEPPHSGNYFLFNLGNPAVGTPQSGNGYLFVTDTPNVARAAISPAAWGGEQNVLGTQKFTRGVWQHVTFTLAGGTGSLYVDGERVGQNTGITVTPGDIGNGVTTANYIGRSAYDADRRVDGSIKDFRIYDRALSAEEINALVTANAEASLALDAEGLTLPDLDAVTSNLDLPAASPGGSAVTWATSDPSVVTADGVITRPAADEEPATATLTATLSQRGLTREQVFEVTVLPLPADEARAQAAADALVVHDVDDVRGNLYLPTSGTDTATVTWESSDPGVITATGEVSRPAAGEAAAEVALTASVTVGASTVTRVFDATVPPLPEAQPYEGYLFSYFLGEGLEHGEQVYFSLSQGNDPLAYTTLNDGEPVMVSTSGEMGLRDPFIIRSPEGDKFYQIATDLRMWNQSSGSWDQVQRQGSRNVVVWESTDLVNWSESWVAEVAPENAGNAWAPEIFYDDSIGEYVVFWASKLYAEDDPDHTGAAHNRMMYSTTRDFRNFSEPEILIDTGSSVIDTTMIEHDGDVYRFSKNEENRTGSNPGGKHVFQEVGSGPLTDDFELVREAVGAGSINQGEGPLVFKSNTEDRWYLFIDEYGGRGYVPFTTTDLASGEWTMIGSADYSFSQRYRHGTVLPVTGAEWEALDNAYGEGRVTDQEAVEAAAAALAIPNVDDVRGNITLPTEGEEGTAVVWASSDPDVITTDGVVARPAHGQDPVTVTLTATVTKGAASEVRTFEAVVVPLPVQEEREAYFFPHFKGESTADGEQVYFAASRGNNALDWTPLNDDDVVLESTLGEQGLRDPFIIRSPEGDRFYLLATDLKTYRPGQGPDFARAQQSGSLSLMIWESTDLVTWSEQRMVEVNTPYAGNTWAPEAHYLEDQGMYAVYWASNLYDTTDVAGRSTLDSYNRMMISFTRDFVTFTEPEVWIDIRRQPGRGMIDSTVVEHEGTYYRFTKDERNDIMEVLLEKSPDLLRYQEGAVGTSWELVTERIGSGDPLRHAEGPTAFRANPGDVNIEPGQDTWFLFQDWPPYGGGDGYVAFSSTDLDDADSWTHEPGLNLRARHGTVLPITRAEHERLLRAYQPDALVESVDTVEVTTQAGVAPELPATVGVTYADGSTGDLPVTWEEIDPASYAAPGQLEVAGEIEGVWLEARATVTVEAAGPHVTVEADTRCVLGRVVITARVTNEGAAPAEVEIATAYGTRTATVDGGRTSSYAFTTRLAQVPAGEVGVTSAGASTSAAYAGRSCG</sequence>
<evidence type="ECO:0000256" key="3">
    <source>
        <dbReference type="ARBA" id="ARBA00022801"/>
    </source>
</evidence>
<dbReference type="InterPro" id="IPR011081">
    <property type="entry name" value="Big_4"/>
</dbReference>
<dbReference type="SUPFAM" id="SSF49899">
    <property type="entry name" value="Concanavalin A-like lectins/glucanases"/>
    <property type="match status" value="1"/>
</dbReference>
<dbReference type="Gene3D" id="2.60.120.200">
    <property type="match status" value="1"/>
</dbReference>
<evidence type="ECO:0000256" key="1">
    <source>
        <dbReference type="ARBA" id="ARBA00004834"/>
    </source>
</evidence>
<dbReference type="PROSITE" id="PS51318">
    <property type="entry name" value="TAT"/>
    <property type="match status" value="1"/>
</dbReference>
<dbReference type="InterPro" id="IPR013320">
    <property type="entry name" value="ConA-like_dom_sf"/>
</dbReference>
<dbReference type="Pfam" id="PF07532">
    <property type="entry name" value="Big_4"/>
    <property type="match status" value="1"/>
</dbReference>
<evidence type="ECO:0000259" key="6">
    <source>
        <dbReference type="Pfam" id="PF07532"/>
    </source>
</evidence>
<dbReference type="SUPFAM" id="SSF75005">
    <property type="entry name" value="Arabinanase/levansucrase/invertase"/>
    <property type="match status" value="2"/>
</dbReference>
<keyword evidence="3" id="KW-0378">Hydrolase</keyword>
<reference evidence="8 9" key="1">
    <citation type="submission" date="2019-05" db="EMBL/GenBank/DDBJ databases">
        <title>Georgenia *** sp. nov., and Georgenia *** sp. nov., isolated from the intestinal contents of plateau pika (Ochotona curzoniae) in the Qinghai-Tibet plateau of China.</title>
        <authorList>
            <person name="Tian Z."/>
        </authorList>
    </citation>
    <scope>NUCLEOTIDE SEQUENCE [LARGE SCALE GENOMIC DNA]</scope>
    <source>
        <strain evidence="8 9">Z294</strain>
    </source>
</reference>
<evidence type="ECO:0000313" key="9">
    <source>
        <dbReference type="Proteomes" id="UP000313948"/>
    </source>
</evidence>
<protein>
    <recommendedName>
        <fullName evidence="10">Family 43 glycosylhydrolase</fullName>
    </recommendedName>
</protein>
<dbReference type="CDD" id="cd08983">
    <property type="entry name" value="GH43_Bt3655-like"/>
    <property type="match status" value="2"/>
</dbReference>
<dbReference type="Gene3D" id="2.115.10.20">
    <property type="entry name" value="Glycosyl hydrolase domain, family 43"/>
    <property type="match status" value="2"/>
</dbReference>
<feature type="region of interest" description="Disordered" evidence="5">
    <location>
        <begin position="1"/>
        <end position="33"/>
    </location>
</feature>
<dbReference type="Pfam" id="PF20578">
    <property type="entry name" value="aBig_2"/>
    <property type="match status" value="3"/>
</dbReference>
<keyword evidence="4" id="KW-0326">Glycosidase</keyword>
<proteinExistence type="inferred from homology"/>
<accession>A0ABX5VSY8</accession>
<feature type="domain" description="Bacterial Ig-like" evidence="6">
    <location>
        <begin position="1232"/>
        <end position="1289"/>
    </location>
</feature>
<comment type="similarity">
    <text evidence="2">Belongs to the glycosyl hydrolase 43 family.</text>
</comment>
<evidence type="ECO:0000256" key="4">
    <source>
        <dbReference type="ARBA" id="ARBA00023295"/>
    </source>
</evidence>
<gene>
    <name evidence="8" type="ORF">FE251_13750</name>
</gene>
<dbReference type="PANTHER" id="PTHR43301">
    <property type="entry name" value="ARABINAN ENDO-1,5-ALPHA-L-ARABINOSIDASE"/>
    <property type="match status" value="1"/>
</dbReference>